<dbReference type="Gene3D" id="3.10.110.10">
    <property type="entry name" value="Ubiquitin Conjugating Enzyme"/>
    <property type="match status" value="1"/>
</dbReference>
<evidence type="ECO:0000256" key="1">
    <source>
        <dbReference type="SAM" id="MobiDB-lite"/>
    </source>
</evidence>
<dbReference type="Pfam" id="PF05773">
    <property type="entry name" value="RWD"/>
    <property type="match status" value="1"/>
</dbReference>
<dbReference type="PANTHER" id="PTHR21275">
    <property type="entry name" value="RWD DOMAIN-CONTAINING PROTEIN 4"/>
    <property type="match status" value="1"/>
</dbReference>
<feature type="compositionally biased region" description="Basic and acidic residues" evidence="1">
    <location>
        <begin position="126"/>
        <end position="150"/>
    </location>
</feature>
<accession>A0ABY7DXH5</accession>
<dbReference type="SUPFAM" id="SSF54495">
    <property type="entry name" value="UBC-like"/>
    <property type="match status" value="1"/>
</dbReference>
<reference evidence="3" key="1">
    <citation type="submission" date="2022-11" db="EMBL/GenBank/DDBJ databases">
        <title>Centuries of genome instability and evolution in soft-shell clam transmissible cancer (bioRxiv).</title>
        <authorList>
            <person name="Hart S.F.M."/>
            <person name="Yonemitsu M.A."/>
            <person name="Giersch R.M."/>
            <person name="Beal B.F."/>
            <person name="Arriagada G."/>
            <person name="Davis B.W."/>
            <person name="Ostrander E.A."/>
            <person name="Goff S.P."/>
            <person name="Metzger M.J."/>
        </authorList>
    </citation>
    <scope>NUCLEOTIDE SEQUENCE</scope>
    <source>
        <strain evidence="3">MELC-2E11</strain>
        <tissue evidence="3">Siphon/mantle</tissue>
    </source>
</reference>
<dbReference type="CDD" id="cd23817">
    <property type="entry name" value="RWD-RWDD4"/>
    <property type="match status" value="1"/>
</dbReference>
<feature type="domain" description="RWD" evidence="2">
    <location>
        <begin position="10"/>
        <end position="112"/>
    </location>
</feature>
<organism evidence="3 4">
    <name type="scientific">Mya arenaria</name>
    <name type="common">Soft-shell clam</name>
    <dbReference type="NCBI Taxonomy" id="6604"/>
    <lineage>
        <taxon>Eukaryota</taxon>
        <taxon>Metazoa</taxon>
        <taxon>Spiralia</taxon>
        <taxon>Lophotrochozoa</taxon>
        <taxon>Mollusca</taxon>
        <taxon>Bivalvia</taxon>
        <taxon>Autobranchia</taxon>
        <taxon>Heteroconchia</taxon>
        <taxon>Euheterodonta</taxon>
        <taxon>Imparidentia</taxon>
        <taxon>Neoheterodontei</taxon>
        <taxon>Myida</taxon>
        <taxon>Myoidea</taxon>
        <taxon>Myidae</taxon>
        <taxon>Mya</taxon>
    </lineage>
</organism>
<evidence type="ECO:0000259" key="2">
    <source>
        <dbReference type="PROSITE" id="PS50908"/>
    </source>
</evidence>
<dbReference type="PROSITE" id="PS50908">
    <property type="entry name" value="RWD"/>
    <property type="match status" value="1"/>
</dbReference>
<name>A0ABY7DXH5_MYAAR</name>
<gene>
    <name evidence="3" type="ORF">MAR_008991</name>
</gene>
<dbReference type="EMBL" id="CP111015">
    <property type="protein sequence ID" value="WAR02433.1"/>
    <property type="molecule type" value="Genomic_DNA"/>
</dbReference>
<protein>
    <submittedName>
        <fullName evidence="3">RWDD4-like protein</fullName>
    </submittedName>
</protein>
<evidence type="ECO:0000313" key="4">
    <source>
        <dbReference type="Proteomes" id="UP001164746"/>
    </source>
</evidence>
<dbReference type="Proteomes" id="UP001164746">
    <property type="component" value="Chromosome 4"/>
</dbReference>
<dbReference type="PANTHER" id="PTHR21275:SF1">
    <property type="entry name" value="RWD DOMAIN-CONTAINING PROTEIN 4"/>
    <property type="match status" value="1"/>
</dbReference>
<dbReference type="SMART" id="SM00591">
    <property type="entry name" value="RWD"/>
    <property type="match status" value="1"/>
</dbReference>
<dbReference type="InterPro" id="IPR016135">
    <property type="entry name" value="UBQ-conjugating_enzyme/RWD"/>
</dbReference>
<dbReference type="InterPro" id="IPR006575">
    <property type="entry name" value="RWD_dom"/>
</dbReference>
<proteinExistence type="predicted"/>
<keyword evidence="4" id="KW-1185">Reference proteome</keyword>
<evidence type="ECO:0000313" key="3">
    <source>
        <dbReference type="EMBL" id="WAR02433.1"/>
    </source>
</evidence>
<feature type="region of interest" description="Disordered" evidence="1">
    <location>
        <begin position="120"/>
        <end position="171"/>
    </location>
</feature>
<sequence length="190" mass="21741">MSCNLELQEEELEVLRSIYEGDDMFKETGTNTFQYKYGEDNSHRSLLVEISWGDSYPDTPPTVNLTTFYNKHIIDSVKTKIKNGVLEQAADLEGSAMTYSLFEWVKENYDELITEQPESALISSSKSEDGLESADRPDDIAKKKERKDQLTKQQKRRLYEKMGNATGEKPRGWDWVDVVKHLSQSGGQTT</sequence>
<dbReference type="InterPro" id="IPR042770">
    <property type="entry name" value="RWDD4"/>
</dbReference>